<feature type="compositionally biased region" description="Acidic residues" evidence="8">
    <location>
        <begin position="807"/>
        <end position="829"/>
    </location>
</feature>
<dbReference type="InterPro" id="IPR035892">
    <property type="entry name" value="C2_domain_sf"/>
</dbReference>
<keyword evidence="7 9" id="KW-0472">Membrane</keyword>
<feature type="compositionally biased region" description="Polar residues" evidence="8">
    <location>
        <begin position="185"/>
        <end position="199"/>
    </location>
</feature>
<dbReference type="PANTHER" id="PTHR45911">
    <property type="entry name" value="C2 DOMAIN-CONTAINING PROTEIN"/>
    <property type="match status" value="1"/>
</dbReference>
<dbReference type="AlphaFoldDB" id="A0A8B8GSZ9"/>
<dbReference type="CDD" id="cd08376">
    <property type="entry name" value="C2B_MCTP_PRT"/>
    <property type="match status" value="1"/>
</dbReference>
<sequence>MKTSQSTELLKPPDMIIRSISADNMCNVKFNPRTLREHDHHRSSVPSEEPENGDLARRRPLSKSDFDLSYPEDLDNLCKKFAAAERRHVTMDSLGSTSSPSTPGAGQGCCPSAINSSSCASVTAQSTIQSINVVQKTHSFFNSLKNRWYSIEEKWSKGRSKARGSDTDESPSESPILARLVRPDTLQQTKASDSKNTQSSITSEFGITQNWFQKVVSRDHQIRLRRQNSIRSEQQIDMSTPEGENPIHNETLLRKYDYFQLRIHLKKGKDLIARDKNGLSDPYVKFKIGGRQIYKSKTVNKSLNPTWDETFTHLLDDPFEPIQIKVFDYDWGLQDDFMGAAQVTLTTLELGKQHELCLQLRDTQNAEYLGEIFLDVTLTPQSREEREQSLQKSGKVAEIGRKYKCQVWSSVVTIVLIKLKNLKLAEGLSDPYVRFRLGGEKFKSKGNNQMPTPTWLEQFDLHLFDDQTQELEINVCVKDRSREEIVTSTVIDLSKLERERTHKIKHKMSFDGGGGGGGGADGCSSGGSGVLYLLLTISGTSTVEMVSDLSSFDGREITDSEHVRDKYSVRRTFRDLRDVGMLSVRVYKAHGLTSADLCGKSDPFCVLELVNARLQTHTEYKTLSPTWDKMFVFNVRDVNSVLEVTVFDEDPDYKVEFLGKVAIPLLSINNGVQKWYSLKNKKLTSRAKGNNPRILLEMRLVWNPIRAFIRTLNPKEEKYMHQEIKFKRQTLIRNVMRLKQLVLWAIDIGKQFEYWVEWESPTHTVLVLITFVVTCQFFEPYMAPVALLLVFLKYYVAHSWDVSKVNEDDDEQTTDEDDQQDDQQDDQDDEKSKEEKKSLKERVAAVQEVTQLVQNTIGHIASFGEKIKNLLNFSVPFLSYLAIVLLIGVTIVLYYIPIRYLIMGWGINKFTRKILRPHTIPNNELLDLLSRVPDNEDKIYYKELRTNESVDSGDKSNKEGRRKQKL</sequence>
<feature type="domain" description="C2" evidence="10">
    <location>
        <begin position="392"/>
        <end position="506"/>
    </location>
</feature>
<evidence type="ECO:0000256" key="1">
    <source>
        <dbReference type="ARBA" id="ARBA00004141"/>
    </source>
</evidence>
<evidence type="ECO:0000313" key="12">
    <source>
        <dbReference type="RefSeq" id="XP_025425766.1"/>
    </source>
</evidence>
<dbReference type="InterPro" id="IPR000008">
    <property type="entry name" value="C2_dom"/>
</dbReference>
<evidence type="ECO:0000256" key="4">
    <source>
        <dbReference type="ARBA" id="ARBA00022737"/>
    </source>
</evidence>
<gene>
    <name evidence="12" type="primary">LOC112694498</name>
</gene>
<evidence type="ECO:0000313" key="11">
    <source>
        <dbReference type="Proteomes" id="UP000694846"/>
    </source>
</evidence>
<dbReference type="RefSeq" id="XP_025425766.1">
    <property type="nucleotide sequence ID" value="XM_025569981.1"/>
</dbReference>
<dbReference type="GO" id="GO:0030672">
    <property type="term" value="C:synaptic vesicle membrane"/>
    <property type="evidence" value="ECO:0007669"/>
    <property type="project" value="TreeGrafter"/>
</dbReference>
<feature type="region of interest" description="Disordered" evidence="8">
    <location>
        <begin position="35"/>
        <end position="59"/>
    </location>
</feature>
<feature type="domain" description="C2" evidence="10">
    <location>
        <begin position="565"/>
        <end position="680"/>
    </location>
</feature>
<dbReference type="Gene3D" id="2.60.40.150">
    <property type="entry name" value="C2 domain"/>
    <property type="match status" value="3"/>
</dbReference>
<dbReference type="PANTHER" id="PTHR45911:SF4">
    <property type="entry name" value="MULTIPLE C2 AND TRANSMEMBRANE DOMAIN-CONTAINING PROTEIN"/>
    <property type="match status" value="1"/>
</dbReference>
<dbReference type="FunFam" id="2.60.40.150:FF:000167">
    <property type="entry name" value="Multiple C2 domains, transmembrane 2a"/>
    <property type="match status" value="1"/>
</dbReference>
<keyword evidence="5" id="KW-0106">Calcium</keyword>
<evidence type="ECO:0000256" key="5">
    <source>
        <dbReference type="ARBA" id="ARBA00022837"/>
    </source>
</evidence>
<dbReference type="OrthoDB" id="5973539at2759"/>
<keyword evidence="2 9" id="KW-0812">Transmembrane</keyword>
<keyword evidence="4" id="KW-0677">Repeat</keyword>
<dbReference type="Pfam" id="PF00168">
    <property type="entry name" value="C2"/>
    <property type="match status" value="3"/>
</dbReference>
<dbReference type="PROSITE" id="PS50004">
    <property type="entry name" value="C2"/>
    <property type="match status" value="3"/>
</dbReference>
<accession>A0A8B8GSZ9</accession>
<dbReference type="CDD" id="cd04042">
    <property type="entry name" value="C2A_MCTP_PRT"/>
    <property type="match status" value="1"/>
</dbReference>
<dbReference type="Proteomes" id="UP000694846">
    <property type="component" value="Unplaced"/>
</dbReference>
<feature type="domain" description="C2" evidence="10">
    <location>
        <begin position="241"/>
        <end position="358"/>
    </location>
</feature>
<evidence type="ECO:0000256" key="6">
    <source>
        <dbReference type="ARBA" id="ARBA00022989"/>
    </source>
</evidence>
<keyword evidence="3" id="KW-0479">Metal-binding</keyword>
<feature type="region of interest" description="Disordered" evidence="8">
    <location>
        <begin position="806"/>
        <end position="837"/>
    </location>
</feature>
<dbReference type="GeneID" id="112694498"/>
<keyword evidence="6 9" id="KW-1133">Transmembrane helix</keyword>
<dbReference type="Pfam" id="PF08372">
    <property type="entry name" value="PRT_C"/>
    <property type="match status" value="1"/>
</dbReference>
<feature type="transmembrane region" description="Helical" evidence="9">
    <location>
        <begin position="877"/>
        <end position="896"/>
    </location>
</feature>
<reference evidence="12" key="1">
    <citation type="submission" date="2025-08" db="UniProtKB">
        <authorList>
            <consortium name="RefSeq"/>
        </authorList>
    </citation>
    <scope>IDENTIFICATION</scope>
    <source>
        <tissue evidence="12">Whole body</tissue>
    </source>
</reference>
<dbReference type="GO" id="GO:0046928">
    <property type="term" value="P:regulation of neurotransmitter secretion"/>
    <property type="evidence" value="ECO:0007669"/>
    <property type="project" value="TreeGrafter"/>
</dbReference>
<proteinExistence type="predicted"/>
<protein>
    <submittedName>
        <fullName evidence="12">Multiple C2 and transmembrane domain-containing protein</fullName>
    </submittedName>
</protein>
<dbReference type="PRINTS" id="PR00360">
    <property type="entry name" value="C2DOMAIN"/>
</dbReference>
<comment type="subcellular location">
    <subcellularLocation>
        <location evidence="1">Membrane</location>
        <topology evidence="1">Multi-pass membrane protein</topology>
    </subcellularLocation>
</comment>
<evidence type="ECO:0000259" key="10">
    <source>
        <dbReference type="PROSITE" id="PS50004"/>
    </source>
</evidence>
<dbReference type="InterPro" id="IPR013583">
    <property type="entry name" value="MCTP_C"/>
</dbReference>
<keyword evidence="11" id="KW-1185">Reference proteome</keyword>
<evidence type="ECO:0000256" key="7">
    <source>
        <dbReference type="ARBA" id="ARBA00023136"/>
    </source>
</evidence>
<feature type="region of interest" description="Disordered" evidence="8">
    <location>
        <begin position="156"/>
        <end position="199"/>
    </location>
</feature>
<dbReference type="GO" id="GO:0005509">
    <property type="term" value="F:calcium ion binding"/>
    <property type="evidence" value="ECO:0007669"/>
    <property type="project" value="TreeGrafter"/>
</dbReference>
<name>A0A8B8GSZ9_9HEMI</name>
<dbReference type="SUPFAM" id="SSF49562">
    <property type="entry name" value="C2 domain (Calcium/lipid-binding domain, CaLB)"/>
    <property type="match status" value="3"/>
</dbReference>
<evidence type="ECO:0000256" key="3">
    <source>
        <dbReference type="ARBA" id="ARBA00022723"/>
    </source>
</evidence>
<dbReference type="CDD" id="cd08377">
    <property type="entry name" value="C2C_MCTP_PRT"/>
    <property type="match status" value="1"/>
</dbReference>
<organism evidence="11 12">
    <name type="scientific">Sipha flava</name>
    <name type="common">yellow sugarcane aphid</name>
    <dbReference type="NCBI Taxonomy" id="143950"/>
    <lineage>
        <taxon>Eukaryota</taxon>
        <taxon>Metazoa</taxon>
        <taxon>Ecdysozoa</taxon>
        <taxon>Arthropoda</taxon>
        <taxon>Hexapoda</taxon>
        <taxon>Insecta</taxon>
        <taxon>Pterygota</taxon>
        <taxon>Neoptera</taxon>
        <taxon>Paraneoptera</taxon>
        <taxon>Hemiptera</taxon>
        <taxon>Sternorrhyncha</taxon>
        <taxon>Aphidomorpha</taxon>
        <taxon>Aphidoidea</taxon>
        <taxon>Aphididae</taxon>
        <taxon>Sipha</taxon>
    </lineage>
</organism>
<dbReference type="SMART" id="SM00239">
    <property type="entry name" value="C2"/>
    <property type="match status" value="3"/>
</dbReference>
<evidence type="ECO:0000256" key="8">
    <source>
        <dbReference type="SAM" id="MobiDB-lite"/>
    </source>
</evidence>
<evidence type="ECO:0000256" key="9">
    <source>
        <dbReference type="SAM" id="Phobius"/>
    </source>
</evidence>
<evidence type="ECO:0000256" key="2">
    <source>
        <dbReference type="ARBA" id="ARBA00022692"/>
    </source>
</evidence>
<dbReference type="CTD" id="37165"/>